<reference evidence="2" key="1">
    <citation type="submission" date="2022-06" db="EMBL/GenBank/DDBJ databases">
        <title>Devosia sp. XJ19-45 genome assembly.</title>
        <authorList>
            <person name="Li B."/>
            <person name="Cai M."/>
            <person name="Nie G."/>
            <person name="Li W."/>
        </authorList>
    </citation>
    <scope>NUCLEOTIDE SEQUENCE</scope>
    <source>
        <strain evidence="2">XJ19-45</strain>
    </source>
</reference>
<dbReference type="RefSeq" id="WP_254674787.1">
    <property type="nucleotide sequence ID" value="NZ_JAMWDU010000003.1"/>
</dbReference>
<dbReference type="Gene3D" id="3.10.620.30">
    <property type="match status" value="1"/>
</dbReference>
<evidence type="ECO:0000313" key="3">
    <source>
        <dbReference type="Proteomes" id="UP001060275"/>
    </source>
</evidence>
<dbReference type="PANTHER" id="PTHR39327:SF1">
    <property type="entry name" value="BLR5470 PROTEIN"/>
    <property type="match status" value="1"/>
</dbReference>
<evidence type="ECO:0000313" key="2">
    <source>
        <dbReference type="EMBL" id="MCP8887725.1"/>
    </source>
</evidence>
<proteinExistence type="predicted"/>
<comment type="caution">
    <text evidence="2">The sequence shown here is derived from an EMBL/GenBank/DDBJ whole genome shotgun (WGS) entry which is preliminary data.</text>
</comment>
<dbReference type="Proteomes" id="UP001060275">
    <property type="component" value="Unassembled WGS sequence"/>
</dbReference>
<gene>
    <name evidence="2" type="ORF">NF348_11445</name>
</gene>
<keyword evidence="1" id="KW-0732">Signal</keyword>
<sequence>MSLKSITAIALALVVLTTSGPSFAATQTPAAGQLAVTIAGSERSVSLPTPRPSTTLLPTFTSRPPASLGVFKSVAISAARLPAAGKWQTARSRDYTGLFSENCASEGLRGCDTNFARQLRSVASQANNLSERDLLDLVNRKVNSAMRYREDLNVWGTGDYWATPNEMALKGAGDCEDFAIAKYWLLRSLGVADSQLQMVVLQDTRRRLFHAVLVVHTASGAYVLDNVTNRLQRDTAYAQYLPIMSFAAGKNYIHGFSGGTRSTTAMPSDLSAVSPGLGI</sequence>
<feature type="signal peptide" evidence="1">
    <location>
        <begin position="1"/>
        <end position="24"/>
    </location>
</feature>
<accession>A0A9Q4FTC4</accession>
<evidence type="ECO:0000256" key="1">
    <source>
        <dbReference type="SAM" id="SignalP"/>
    </source>
</evidence>
<dbReference type="PANTHER" id="PTHR39327">
    <property type="match status" value="1"/>
</dbReference>
<keyword evidence="3" id="KW-1185">Reference proteome</keyword>
<dbReference type="AlphaFoldDB" id="A0A9Q4FTC4"/>
<dbReference type="EMBL" id="JAMWDU010000003">
    <property type="protein sequence ID" value="MCP8887725.1"/>
    <property type="molecule type" value="Genomic_DNA"/>
</dbReference>
<organism evidence="2 3">
    <name type="scientific">Devosia ureilytica</name>
    <dbReference type="NCBI Taxonomy" id="2952754"/>
    <lineage>
        <taxon>Bacteria</taxon>
        <taxon>Pseudomonadati</taxon>
        <taxon>Pseudomonadota</taxon>
        <taxon>Alphaproteobacteria</taxon>
        <taxon>Hyphomicrobiales</taxon>
        <taxon>Devosiaceae</taxon>
        <taxon>Devosia</taxon>
    </lineage>
</organism>
<protein>
    <submittedName>
        <fullName evidence="2">Transglutaminase-like cysteine peptidase</fullName>
    </submittedName>
</protein>
<dbReference type="Pfam" id="PF06035">
    <property type="entry name" value="Peptidase_C93"/>
    <property type="match status" value="1"/>
</dbReference>
<name>A0A9Q4FTC4_9HYPH</name>
<feature type="chain" id="PRO_5040497024" evidence="1">
    <location>
        <begin position="25"/>
        <end position="279"/>
    </location>
</feature>
<dbReference type="SUPFAM" id="SSF54001">
    <property type="entry name" value="Cysteine proteinases"/>
    <property type="match status" value="1"/>
</dbReference>
<dbReference type="InterPro" id="IPR038765">
    <property type="entry name" value="Papain-like_cys_pep_sf"/>
</dbReference>
<dbReference type="InterPro" id="IPR010319">
    <property type="entry name" value="Transglutaminase-like_Cys_pept"/>
</dbReference>